<comment type="cofactor">
    <cofactor evidence="2">
        <name>Zn(2+)</name>
        <dbReference type="ChEBI" id="CHEBI:29105"/>
    </cofactor>
</comment>
<comment type="caution">
    <text evidence="13">The sequence shown here is derived from an EMBL/GenBank/DDBJ whole genome shotgun (WGS) entry which is preliminary data.</text>
</comment>
<feature type="transmembrane region" description="Helical" evidence="11">
    <location>
        <begin position="235"/>
        <end position="257"/>
    </location>
</feature>
<sequence length="262" mass="29540">MTVPQRNPAPPQASPPTFHCLICMEENLPSSLLFTPTPMSGDGSDWGCRHCQSICRQCVASYIASSVQAGKTLVRCPVHGCRGWDFNPIVYRELVTREVFGRWCDLLCESALLGYERCYCPSQDCRELIVDECEGLIRAKKIRCPRCQRSFCFQCAEPWSGSGGGHRCERVEVVIGTAEWKRCPGCKNFVERDGGCRVIYCRCGTQFCYLCGKKIRVSSSSSGDHCSCNGNVRQFLSYLFLHGLLWLLICLIAWVLLNRQHK</sequence>
<keyword evidence="5" id="KW-0808">Transferase</keyword>
<comment type="catalytic activity">
    <reaction evidence="1">
        <text>[E2 ubiquitin-conjugating enzyme]-S-ubiquitinyl-L-cysteine + [acceptor protein]-L-lysine = [E2 ubiquitin-conjugating enzyme]-L-cysteine + [acceptor protein]-N(6)-ubiquitinyl-L-lysine.</text>
        <dbReference type="EC" id="2.3.2.31"/>
    </reaction>
</comment>
<evidence type="ECO:0000259" key="12">
    <source>
        <dbReference type="PROSITE" id="PS51873"/>
    </source>
</evidence>
<dbReference type="InterPro" id="IPR002867">
    <property type="entry name" value="IBR_dom"/>
</dbReference>
<evidence type="ECO:0000256" key="7">
    <source>
        <dbReference type="ARBA" id="ARBA00022737"/>
    </source>
</evidence>
<evidence type="ECO:0000256" key="2">
    <source>
        <dbReference type="ARBA" id="ARBA00001947"/>
    </source>
</evidence>
<name>A0AAN7KXG3_9MYRT</name>
<dbReference type="PROSITE" id="PS51873">
    <property type="entry name" value="TRIAD"/>
    <property type="match status" value="1"/>
</dbReference>
<evidence type="ECO:0000256" key="3">
    <source>
        <dbReference type="ARBA" id="ARBA00004906"/>
    </source>
</evidence>
<evidence type="ECO:0000313" key="13">
    <source>
        <dbReference type="EMBL" id="KAK4778183.1"/>
    </source>
</evidence>
<dbReference type="GO" id="GO:0016567">
    <property type="term" value="P:protein ubiquitination"/>
    <property type="evidence" value="ECO:0007669"/>
    <property type="project" value="InterPro"/>
</dbReference>
<keyword evidence="11" id="KW-0812">Transmembrane</keyword>
<dbReference type="Proteomes" id="UP001345219">
    <property type="component" value="Chromosome 14"/>
</dbReference>
<dbReference type="GO" id="GO:0061630">
    <property type="term" value="F:ubiquitin protein ligase activity"/>
    <property type="evidence" value="ECO:0007669"/>
    <property type="project" value="UniProtKB-EC"/>
</dbReference>
<evidence type="ECO:0000256" key="9">
    <source>
        <dbReference type="ARBA" id="ARBA00022786"/>
    </source>
</evidence>
<evidence type="ECO:0000256" key="10">
    <source>
        <dbReference type="ARBA" id="ARBA00022833"/>
    </source>
</evidence>
<dbReference type="InterPro" id="IPR044066">
    <property type="entry name" value="TRIAD_supradom"/>
</dbReference>
<organism evidence="13 14">
    <name type="scientific">Trapa incisa</name>
    <dbReference type="NCBI Taxonomy" id="236973"/>
    <lineage>
        <taxon>Eukaryota</taxon>
        <taxon>Viridiplantae</taxon>
        <taxon>Streptophyta</taxon>
        <taxon>Embryophyta</taxon>
        <taxon>Tracheophyta</taxon>
        <taxon>Spermatophyta</taxon>
        <taxon>Magnoliopsida</taxon>
        <taxon>eudicotyledons</taxon>
        <taxon>Gunneridae</taxon>
        <taxon>Pentapetalae</taxon>
        <taxon>rosids</taxon>
        <taxon>malvids</taxon>
        <taxon>Myrtales</taxon>
        <taxon>Lythraceae</taxon>
        <taxon>Trapa</taxon>
    </lineage>
</organism>
<keyword evidence="6" id="KW-0479">Metal-binding</keyword>
<keyword evidence="9" id="KW-0833">Ubl conjugation pathway</keyword>
<dbReference type="PANTHER" id="PTHR11685">
    <property type="entry name" value="RBR FAMILY RING FINGER AND IBR DOMAIN-CONTAINING"/>
    <property type="match status" value="1"/>
</dbReference>
<evidence type="ECO:0000256" key="5">
    <source>
        <dbReference type="ARBA" id="ARBA00022679"/>
    </source>
</evidence>
<protein>
    <recommendedName>
        <fullName evidence="4">RBR-type E3 ubiquitin transferase</fullName>
        <ecNumber evidence="4">2.3.2.31</ecNumber>
    </recommendedName>
</protein>
<dbReference type="AlphaFoldDB" id="A0AAN7KXG3"/>
<keyword evidence="7" id="KW-0677">Repeat</keyword>
<evidence type="ECO:0000256" key="4">
    <source>
        <dbReference type="ARBA" id="ARBA00012251"/>
    </source>
</evidence>
<dbReference type="GO" id="GO:0008270">
    <property type="term" value="F:zinc ion binding"/>
    <property type="evidence" value="ECO:0007669"/>
    <property type="project" value="UniProtKB-KW"/>
</dbReference>
<accession>A0AAN7KXG3</accession>
<gene>
    <name evidence="13" type="ORF">SAY87_018370</name>
</gene>
<dbReference type="Gene3D" id="1.20.120.1750">
    <property type="match status" value="1"/>
</dbReference>
<comment type="pathway">
    <text evidence="3">Protein modification; protein ubiquitination.</text>
</comment>
<dbReference type="CDD" id="cd22584">
    <property type="entry name" value="Rcat_RBR_unk"/>
    <property type="match status" value="1"/>
</dbReference>
<reference evidence="13 14" key="1">
    <citation type="journal article" date="2023" name="Hortic Res">
        <title>Pangenome of water caltrop reveals structural variations and asymmetric subgenome divergence after allopolyploidization.</title>
        <authorList>
            <person name="Zhang X."/>
            <person name="Chen Y."/>
            <person name="Wang L."/>
            <person name="Yuan Y."/>
            <person name="Fang M."/>
            <person name="Shi L."/>
            <person name="Lu R."/>
            <person name="Comes H.P."/>
            <person name="Ma Y."/>
            <person name="Chen Y."/>
            <person name="Huang G."/>
            <person name="Zhou Y."/>
            <person name="Zheng Z."/>
            <person name="Qiu Y."/>
        </authorList>
    </citation>
    <scope>NUCLEOTIDE SEQUENCE [LARGE SCALE GENOMIC DNA]</scope>
    <source>
        <tissue evidence="13">Roots</tissue>
    </source>
</reference>
<evidence type="ECO:0000256" key="1">
    <source>
        <dbReference type="ARBA" id="ARBA00001798"/>
    </source>
</evidence>
<keyword evidence="11" id="KW-0472">Membrane</keyword>
<dbReference type="Pfam" id="PF01485">
    <property type="entry name" value="IBR"/>
    <property type="match status" value="2"/>
</dbReference>
<proteinExistence type="predicted"/>
<keyword evidence="11" id="KW-1133">Transmembrane helix</keyword>
<keyword evidence="8" id="KW-0863">Zinc-finger</keyword>
<keyword evidence="14" id="KW-1185">Reference proteome</keyword>
<feature type="domain" description="RING-type" evidence="12">
    <location>
        <begin position="16"/>
        <end position="232"/>
    </location>
</feature>
<keyword evidence="10" id="KW-0862">Zinc</keyword>
<dbReference type="EMBL" id="JAXIOK010000002">
    <property type="protein sequence ID" value="KAK4778183.1"/>
    <property type="molecule type" value="Genomic_DNA"/>
</dbReference>
<evidence type="ECO:0000313" key="14">
    <source>
        <dbReference type="Proteomes" id="UP001345219"/>
    </source>
</evidence>
<dbReference type="SUPFAM" id="SSF57850">
    <property type="entry name" value="RING/U-box"/>
    <property type="match status" value="3"/>
</dbReference>
<evidence type="ECO:0000256" key="11">
    <source>
        <dbReference type="SAM" id="Phobius"/>
    </source>
</evidence>
<evidence type="ECO:0000256" key="8">
    <source>
        <dbReference type="ARBA" id="ARBA00022771"/>
    </source>
</evidence>
<dbReference type="EC" id="2.3.2.31" evidence="4"/>
<dbReference type="InterPro" id="IPR031127">
    <property type="entry name" value="E3_UB_ligase_RBR"/>
</dbReference>
<evidence type="ECO:0000256" key="6">
    <source>
        <dbReference type="ARBA" id="ARBA00022723"/>
    </source>
</evidence>